<evidence type="ECO:0000313" key="3">
    <source>
        <dbReference type="EMBL" id="TGO03654.1"/>
    </source>
</evidence>
<feature type="domain" description="C-methyltransferase" evidence="2">
    <location>
        <begin position="238"/>
        <end position="394"/>
    </location>
</feature>
<gene>
    <name evidence="3" type="ORF">PN36_02495</name>
</gene>
<evidence type="ECO:0000313" key="4">
    <source>
        <dbReference type="Proteomes" id="UP000030428"/>
    </source>
</evidence>
<dbReference type="PANTHER" id="PTHR43861">
    <property type="entry name" value="TRANS-ACONITATE 2-METHYLTRANSFERASE-RELATED"/>
    <property type="match status" value="1"/>
</dbReference>
<dbReference type="Gene3D" id="3.40.50.720">
    <property type="entry name" value="NAD(P)-binding Rossmann-like Domain"/>
    <property type="match status" value="1"/>
</dbReference>
<dbReference type="InterPro" id="IPR038576">
    <property type="entry name" value="Methyltransf_Zn-bd_dom_put_sf"/>
</dbReference>
<evidence type="ECO:0000259" key="2">
    <source>
        <dbReference type="Pfam" id="PF08484"/>
    </source>
</evidence>
<accession>A0A4E0RU92</accession>
<comment type="caution">
    <text evidence="3">The sequence shown here is derived from an EMBL/GenBank/DDBJ whole genome shotgun (WGS) entry which is preliminary data.</text>
</comment>
<dbReference type="Pfam" id="PF08421">
    <property type="entry name" value="Methyltransf_13"/>
    <property type="match status" value="1"/>
</dbReference>
<dbReference type="PANTHER" id="PTHR43861:SF5">
    <property type="entry name" value="BLL5978 PROTEIN"/>
    <property type="match status" value="1"/>
</dbReference>
<reference evidence="3 4" key="1">
    <citation type="journal article" date="2016" name="Front. Microbiol.">
        <title>Single-Cell (Meta-)Genomics of a Dimorphic Candidatus Thiomargarita nelsonii Reveals Genomic Plasticity.</title>
        <authorList>
            <person name="Flood B.E."/>
            <person name="Fliss P."/>
            <person name="Jones D.S."/>
            <person name="Dick G.J."/>
            <person name="Jain S."/>
            <person name="Kaster A.K."/>
            <person name="Winkel M."/>
            <person name="Mussmann M."/>
            <person name="Bailey J."/>
        </authorList>
    </citation>
    <scope>NUCLEOTIDE SEQUENCE [LARGE SCALE GENOMIC DNA]</scope>
    <source>
        <strain evidence="3">Hydrate Ridge</strain>
    </source>
</reference>
<evidence type="ECO:0008006" key="5">
    <source>
        <dbReference type="Google" id="ProtNLM"/>
    </source>
</evidence>
<dbReference type="EMBL" id="JSZA02000006">
    <property type="protein sequence ID" value="TGO03654.1"/>
    <property type="molecule type" value="Genomic_DNA"/>
</dbReference>
<proteinExistence type="predicted"/>
<dbReference type="InterPro" id="IPR029063">
    <property type="entry name" value="SAM-dependent_MTases_sf"/>
</dbReference>
<name>A0A4E0RU92_9GAMM</name>
<dbReference type="Pfam" id="PF08484">
    <property type="entry name" value="Methyltransf_14"/>
    <property type="match status" value="1"/>
</dbReference>
<keyword evidence="4" id="KW-1185">Reference proteome</keyword>
<protein>
    <recommendedName>
        <fullName evidence="5">Methyltransferase</fullName>
    </recommendedName>
</protein>
<dbReference type="Gene3D" id="3.40.50.150">
    <property type="entry name" value="Vaccinia Virus protein VP39"/>
    <property type="match status" value="1"/>
</dbReference>
<dbReference type="InterPro" id="IPR013691">
    <property type="entry name" value="MeTrfase_14"/>
</dbReference>
<sequence>MNCGSANLAEFIDLGIQPNGNNFPDTKDQEQVFPMAMQVCQDCWQVQIAEFPSPEFLFSNHPYITGVNVPIVQHFERLVPHIINKLNLQPNALVVDVGCNDGSLLKVFAQHGMRILGVDPGQRTGELAKEQGITVFKTFWNLQTGKAMRQLNIFPDVITATAVFYHVPDLHNFINGLKQLMHKDSVFVVQGVYLKDLLERNEFDHFYHEHSCIHAVAPIKRLFEAHDMRLLDVEFTEIHGGSFVLYVGLNSHPKPTSEAVQQAIEAEEKAGLNKLSTYHDFAATVKQNTDELRKLLLELKQQGKRVFALGAPVKGSTLLNYSNIGADLVTCATEVNQFKIGRLTPGTHIPVVDERTLQQQPDYYLVLSWNFLDYLVEKYKDFLRKGGKFIVPVPHVRVIGSESIH</sequence>
<dbReference type="InterPro" id="IPR013630">
    <property type="entry name" value="Methyltransf_Zn-bd_dom_put"/>
</dbReference>
<dbReference type="Gene3D" id="6.10.250.3100">
    <property type="match status" value="1"/>
</dbReference>
<dbReference type="SUPFAM" id="SSF53335">
    <property type="entry name" value="S-adenosyl-L-methionine-dependent methyltransferases"/>
    <property type="match status" value="1"/>
</dbReference>
<feature type="domain" description="Methyltransferase putative zinc binding" evidence="1">
    <location>
        <begin position="3"/>
        <end position="58"/>
    </location>
</feature>
<organism evidence="3 4">
    <name type="scientific">Candidatus Thiomargarita nelsonii</name>
    <dbReference type="NCBI Taxonomy" id="1003181"/>
    <lineage>
        <taxon>Bacteria</taxon>
        <taxon>Pseudomonadati</taxon>
        <taxon>Pseudomonadota</taxon>
        <taxon>Gammaproteobacteria</taxon>
        <taxon>Thiotrichales</taxon>
        <taxon>Thiotrichaceae</taxon>
        <taxon>Thiomargarita</taxon>
    </lineage>
</organism>
<dbReference type="AlphaFoldDB" id="A0A4E0RU92"/>
<evidence type="ECO:0000259" key="1">
    <source>
        <dbReference type="Pfam" id="PF08421"/>
    </source>
</evidence>
<dbReference type="Proteomes" id="UP000030428">
    <property type="component" value="Unassembled WGS sequence"/>
</dbReference>
<dbReference type="Gene3D" id="6.20.50.110">
    <property type="entry name" value="Methyltransferase, zinc-binding domain"/>
    <property type="match status" value="1"/>
</dbReference>
<dbReference type="Pfam" id="PF13489">
    <property type="entry name" value="Methyltransf_23"/>
    <property type="match status" value="1"/>
</dbReference>